<proteinExistence type="predicted"/>
<name>A0A8H5ES78_9AGAR</name>
<dbReference type="AlphaFoldDB" id="A0A8H5ES78"/>
<comment type="caution">
    <text evidence="1">The sequence shown here is derived from an EMBL/GenBank/DDBJ whole genome shotgun (WGS) entry which is preliminary data.</text>
</comment>
<sequence length="349" mass="38306">MSINDFQFDAADALDEIRYNIRISNPSASRNTSNSFLASVDSPVKPEIQFGGQHTSVNTLPKPTAHSTPHRAWEAGYQSPFARTIDYPIQPFPIPPSDLQSSPLPVGISALKHHQGVPQRTGSYRPRIRKIVTQEISLDDIDISAMVSLGLPPFMVGQDMIANQNRFVRNECSSARQLLRLQRATADVDARHSHTERNIYDHLEQHKAALNNIANGSAPATWAPNITGTHSARTDPDFLALEKAHQETCARLEALSQQSAESVRSMQGALINLAQRLDQIICRVDYLTRPEAVSGLPASTTPLSPLLLSTNITNSKRKRAASEDSILASPSTMAPSTPDFLDHHCSQII</sequence>
<evidence type="ECO:0000313" key="2">
    <source>
        <dbReference type="Proteomes" id="UP000567179"/>
    </source>
</evidence>
<protein>
    <submittedName>
        <fullName evidence="1">Uncharacterized protein</fullName>
    </submittedName>
</protein>
<organism evidence="1 2">
    <name type="scientific">Psilocybe cf. subviscida</name>
    <dbReference type="NCBI Taxonomy" id="2480587"/>
    <lineage>
        <taxon>Eukaryota</taxon>
        <taxon>Fungi</taxon>
        <taxon>Dikarya</taxon>
        <taxon>Basidiomycota</taxon>
        <taxon>Agaricomycotina</taxon>
        <taxon>Agaricomycetes</taxon>
        <taxon>Agaricomycetidae</taxon>
        <taxon>Agaricales</taxon>
        <taxon>Agaricineae</taxon>
        <taxon>Strophariaceae</taxon>
        <taxon>Psilocybe</taxon>
    </lineage>
</organism>
<evidence type="ECO:0000313" key="1">
    <source>
        <dbReference type="EMBL" id="KAF5310153.1"/>
    </source>
</evidence>
<gene>
    <name evidence="1" type="ORF">D9619_010559</name>
</gene>
<dbReference type="Proteomes" id="UP000567179">
    <property type="component" value="Unassembled WGS sequence"/>
</dbReference>
<keyword evidence="2" id="KW-1185">Reference proteome</keyword>
<accession>A0A8H5ES78</accession>
<dbReference type="OrthoDB" id="3065452at2759"/>
<dbReference type="EMBL" id="JAACJJ010000058">
    <property type="protein sequence ID" value="KAF5310153.1"/>
    <property type="molecule type" value="Genomic_DNA"/>
</dbReference>
<reference evidence="1 2" key="1">
    <citation type="journal article" date="2020" name="ISME J.">
        <title>Uncovering the hidden diversity of litter-decomposition mechanisms in mushroom-forming fungi.</title>
        <authorList>
            <person name="Floudas D."/>
            <person name="Bentzer J."/>
            <person name="Ahren D."/>
            <person name="Johansson T."/>
            <person name="Persson P."/>
            <person name="Tunlid A."/>
        </authorList>
    </citation>
    <scope>NUCLEOTIDE SEQUENCE [LARGE SCALE GENOMIC DNA]</scope>
    <source>
        <strain evidence="1 2">CBS 101986</strain>
    </source>
</reference>